<dbReference type="AlphaFoldDB" id="A0A451EQ83"/>
<dbReference type="RefSeq" id="WP_127164649.1">
    <property type="nucleotide sequence ID" value="NZ_CP029822.1"/>
</dbReference>
<organism evidence="2 3">
    <name type="scientific">Entomomonas moraniae</name>
    <dbReference type="NCBI Taxonomy" id="2213226"/>
    <lineage>
        <taxon>Bacteria</taxon>
        <taxon>Pseudomonadati</taxon>
        <taxon>Pseudomonadota</taxon>
        <taxon>Gammaproteobacteria</taxon>
        <taxon>Pseudomonadales</taxon>
        <taxon>Pseudomonadaceae</taxon>
        <taxon>Entomomonas</taxon>
    </lineage>
</organism>
<name>A0A451EQ83_9GAMM</name>
<evidence type="ECO:0000313" key="2">
    <source>
        <dbReference type="EMBL" id="AZS51991.1"/>
    </source>
</evidence>
<evidence type="ECO:0000259" key="1">
    <source>
        <dbReference type="Pfam" id="PF02464"/>
    </source>
</evidence>
<accession>A0A451EQ83</accession>
<dbReference type="NCBIfam" id="TIGR00199">
    <property type="entry name" value="PncC_domain"/>
    <property type="match status" value="1"/>
</dbReference>
<feature type="domain" description="CinA C-terminal" evidence="1">
    <location>
        <begin position="7"/>
        <end position="157"/>
    </location>
</feature>
<sequence length="167" mass="18055">MKTTINHLAQHLGKQLKKLQAQVTTAESCTGGGIAEAITRISGSSGWFEVGYITYSNRQKTALLNVPEQLFSSVGAVSEEVVNAMIKGAITQSNAQFGVAVSGVAGPTGGTDKHPVGMVWFGWYGNNQYYSHCAQFQGDRESIREETIQLALHGLIRLTQQKIPTEN</sequence>
<gene>
    <name evidence="2" type="ORF">DM558_14970</name>
</gene>
<dbReference type="SUPFAM" id="SSF142433">
    <property type="entry name" value="CinA-like"/>
    <property type="match status" value="1"/>
</dbReference>
<dbReference type="Pfam" id="PF02464">
    <property type="entry name" value="CinA"/>
    <property type="match status" value="1"/>
</dbReference>
<dbReference type="Gene3D" id="3.90.950.20">
    <property type="entry name" value="CinA-like"/>
    <property type="match status" value="1"/>
</dbReference>
<evidence type="ECO:0000313" key="3">
    <source>
        <dbReference type="Proteomes" id="UP000273143"/>
    </source>
</evidence>
<dbReference type="InterPro" id="IPR036653">
    <property type="entry name" value="CinA-like_C"/>
</dbReference>
<dbReference type="InterPro" id="IPR008136">
    <property type="entry name" value="CinA_C"/>
</dbReference>
<keyword evidence="3" id="KW-1185">Reference proteome</keyword>
<reference evidence="3" key="1">
    <citation type="submission" date="2018-06" db="EMBL/GenBank/DDBJ databases">
        <title>Complete genome of Pseudomonas insecticola strain QZS01.</title>
        <authorList>
            <person name="Wang J."/>
            <person name="Su Q."/>
        </authorList>
    </citation>
    <scope>NUCLEOTIDE SEQUENCE [LARGE SCALE GENOMIC DNA]</scope>
    <source>
        <strain evidence="3">QZS01</strain>
    </source>
</reference>
<proteinExistence type="predicted"/>
<protein>
    <submittedName>
        <fullName evidence="2">CinA family protein</fullName>
    </submittedName>
</protein>
<dbReference type="Proteomes" id="UP000273143">
    <property type="component" value="Chromosome"/>
</dbReference>
<dbReference type="KEGG" id="emo:DM558_14970"/>
<dbReference type="EMBL" id="CP029822">
    <property type="protein sequence ID" value="AZS51991.1"/>
    <property type="molecule type" value="Genomic_DNA"/>
</dbReference>